<proteinExistence type="predicted"/>
<dbReference type="OrthoDB" id="9802710at2"/>
<sequence>MKFNVGEVVSFRKEHPCGEDKWEIMRTGMDFRVKCVGCGRVIMLPRKKFEKNFKERVEE</sequence>
<dbReference type="Proteomes" id="UP000190625">
    <property type="component" value="Unassembled WGS sequence"/>
</dbReference>
<dbReference type="RefSeq" id="WP_078810315.1">
    <property type="nucleotide sequence ID" value="NZ_FUWM01000015.1"/>
</dbReference>
<dbReference type="Pfam" id="PF06107">
    <property type="entry name" value="DUF951"/>
    <property type="match status" value="1"/>
</dbReference>
<dbReference type="AlphaFoldDB" id="A0A1T4NNA1"/>
<dbReference type="PANTHER" id="PTHR38455">
    <property type="entry name" value="HYPOTHETICAL CYTOSOLIC PROTEIN"/>
    <property type="match status" value="1"/>
</dbReference>
<evidence type="ECO:0000313" key="1">
    <source>
        <dbReference type="EMBL" id="SJZ80585.1"/>
    </source>
</evidence>
<dbReference type="PIRSF" id="PIRSF037263">
    <property type="entry name" value="DUF951_bac"/>
    <property type="match status" value="1"/>
</dbReference>
<name>A0A1T4NNA1_9FIRM</name>
<keyword evidence="2" id="KW-1185">Reference proteome</keyword>
<dbReference type="STRING" id="142842.SAMN02745118_01867"/>
<evidence type="ECO:0008006" key="3">
    <source>
        <dbReference type="Google" id="ProtNLM"/>
    </source>
</evidence>
<protein>
    <recommendedName>
        <fullName evidence="3">DUF951 domain-containing protein</fullName>
    </recommendedName>
</protein>
<organism evidence="1 2">
    <name type="scientific">Selenihalanaerobacter shriftii</name>
    <dbReference type="NCBI Taxonomy" id="142842"/>
    <lineage>
        <taxon>Bacteria</taxon>
        <taxon>Bacillati</taxon>
        <taxon>Bacillota</taxon>
        <taxon>Clostridia</taxon>
        <taxon>Halanaerobiales</taxon>
        <taxon>Halobacteroidaceae</taxon>
        <taxon>Selenihalanaerobacter</taxon>
    </lineage>
</organism>
<dbReference type="PANTHER" id="PTHR38455:SF1">
    <property type="entry name" value="DUF951 DOMAIN-CONTAINING PROTEIN"/>
    <property type="match status" value="1"/>
</dbReference>
<reference evidence="2" key="1">
    <citation type="submission" date="2017-02" db="EMBL/GenBank/DDBJ databases">
        <authorList>
            <person name="Varghese N."/>
            <person name="Submissions S."/>
        </authorList>
    </citation>
    <scope>NUCLEOTIDE SEQUENCE [LARGE SCALE GENOMIC DNA]</scope>
    <source>
        <strain evidence="2">ATCC BAA-73</strain>
    </source>
</reference>
<evidence type="ECO:0000313" key="2">
    <source>
        <dbReference type="Proteomes" id="UP000190625"/>
    </source>
</evidence>
<dbReference type="InterPro" id="IPR009296">
    <property type="entry name" value="DUF951"/>
</dbReference>
<gene>
    <name evidence="1" type="ORF">SAMN02745118_01867</name>
</gene>
<accession>A0A1T4NNA1</accession>
<dbReference type="EMBL" id="FUWM01000015">
    <property type="protein sequence ID" value="SJZ80585.1"/>
    <property type="molecule type" value="Genomic_DNA"/>
</dbReference>